<dbReference type="Proteomes" id="UP000037660">
    <property type="component" value="Unassembled WGS sequence"/>
</dbReference>
<sequence>MLHPAPCLLHPVAPHVGPPLTLAGDGELRVFPSLIIRNIGSIWQNLRLLAGSGRVAAATPARASRMRSTATTGPRATPPLDSPA</sequence>
<protein>
    <submittedName>
        <fullName evidence="2">Uncharacterized protein</fullName>
    </submittedName>
</protein>
<reference evidence="3" key="1">
    <citation type="submission" date="2015-07" db="EMBL/GenBank/DDBJ databases">
        <title>Discovery of a poly(ethylene terephthalate assimilation.</title>
        <authorList>
            <person name="Yoshida S."/>
            <person name="Hiraga K."/>
            <person name="Takehana T."/>
            <person name="Taniguchi I."/>
            <person name="Yamaji H."/>
            <person name="Maeda Y."/>
            <person name="Toyohara K."/>
            <person name="Miyamoto K."/>
            <person name="Kimura Y."/>
            <person name="Oda K."/>
        </authorList>
    </citation>
    <scope>NUCLEOTIDE SEQUENCE [LARGE SCALE GENOMIC DNA]</scope>
    <source>
        <strain evidence="3">NBRC 110686 / TISTR 2288 / 201-F6</strain>
    </source>
</reference>
<name>A0A0K8NWI1_PISS1</name>
<comment type="caution">
    <text evidence="2">The sequence shown here is derived from an EMBL/GenBank/DDBJ whole genome shotgun (WGS) entry which is preliminary data.</text>
</comment>
<gene>
    <name evidence="2" type="ORF">ISF6_5444</name>
</gene>
<proteinExistence type="predicted"/>
<dbReference type="EMBL" id="BBYR01000009">
    <property type="protein sequence ID" value="GAP34736.1"/>
    <property type="molecule type" value="Genomic_DNA"/>
</dbReference>
<evidence type="ECO:0000313" key="2">
    <source>
        <dbReference type="EMBL" id="GAP34736.1"/>
    </source>
</evidence>
<accession>A0A0K8NWI1</accession>
<dbReference type="AlphaFoldDB" id="A0A0K8NWI1"/>
<reference evidence="2 3" key="2">
    <citation type="journal article" date="2016" name="Science">
        <title>A bacterium that degrades and assimilates poly(ethylene terephthalate).</title>
        <authorList>
            <person name="Yoshida S."/>
            <person name="Hiraga K."/>
            <person name="Takehana T."/>
            <person name="Taniguchi I."/>
            <person name="Yamaji H."/>
            <person name="Maeda Y."/>
            <person name="Toyohara K."/>
            <person name="Miyamoto K."/>
            <person name="Kimura Y."/>
            <person name="Oda K."/>
        </authorList>
    </citation>
    <scope>NUCLEOTIDE SEQUENCE [LARGE SCALE GENOMIC DNA]</scope>
    <source>
        <strain evidence="3">NBRC 110686 / TISTR 2288 / 201-F6</strain>
    </source>
</reference>
<dbReference type="STRING" id="1547922.ISF6_5444"/>
<evidence type="ECO:0000313" key="3">
    <source>
        <dbReference type="Proteomes" id="UP000037660"/>
    </source>
</evidence>
<feature type="region of interest" description="Disordered" evidence="1">
    <location>
        <begin position="59"/>
        <end position="84"/>
    </location>
</feature>
<organism evidence="2 3">
    <name type="scientific">Piscinibacter sakaiensis</name>
    <name type="common">Ideonella sakaiensis</name>
    <dbReference type="NCBI Taxonomy" id="1547922"/>
    <lineage>
        <taxon>Bacteria</taxon>
        <taxon>Pseudomonadati</taxon>
        <taxon>Pseudomonadota</taxon>
        <taxon>Betaproteobacteria</taxon>
        <taxon>Burkholderiales</taxon>
        <taxon>Sphaerotilaceae</taxon>
        <taxon>Piscinibacter</taxon>
    </lineage>
</organism>
<keyword evidence="3" id="KW-1185">Reference proteome</keyword>
<evidence type="ECO:0000256" key="1">
    <source>
        <dbReference type="SAM" id="MobiDB-lite"/>
    </source>
</evidence>